<dbReference type="InterPro" id="IPR010776">
    <property type="entry name" value="Hop2_WH_dom"/>
</dbReference>
<evidence type="ECO:0000256" key="2">
    <source>
        <dbReference type="ARBA" id="ARBA00007922"/>
    </source>
</evidence>
<dbReference type="Proteomes" id="UP000078387">
    <property type="component" value="Unassembled WGS sequence"/>
</dbReference>
<dbReference type="GO" id="GO:0007129">
    <property type="term" value="P:homologous chromosome pairing at meiosis"/>
    <property type="evidence" value="ECO:0007669"/>
    <property type="project" value="TreeGrafter"/>
</dbReference>
<dbReference type="InterPro" id="IPR036388">
    <property type="entry name" value="WH-like_DNA-bd_sf"/>
</dbReference>
<dbReference type="VEuPathDB" id="AmoebaDB:KM1_048570"/>
<dbReference type="GO" id="GO:0120230">
    <property type="term" value="F:recombinase activator activity"/>
    <property type="evidence" value="ECO:0007669"/>
    <property type="project" value="TreeGrafter"/>
</dbReference>
<evidence type="ECO:0000256" key="4">
    <source>
        <dbReference type="ARBA" id="ARBA00023054"/>
    </source>
</evidence>
<dbReference type="OMA" id="QKYHREW"/>
<feature type="coiled-coil region" evidence="8">
    <location>
        <begin position="85"/>
        <end position="149"/>
    </location>
</feature>
<evidence type="ECO:0000259" key="10">
    <source>
        <dbReference type="Pfam" id="PF18517"/>
    </source>
</evidence>
<dbReference type="VEuPathDB" id="AmoebaDB:EHI8A_017500"/>
<organism evidence="11 12">
    <name type="scientific">Entamoeba histolytica</name>
    <dbReference type="NCBI Taxonomy" id="5759"/>
    <lineage>
        <taxon>Eukaryota</taxon>
        <taxon>Amoebozoa</taxon>
        <taxon>Evosea</taxon>
        <taxon>Archamoebae</taxon>
        <taxon>Mastigamoebida</taxon>
        <taxon>Entamoebidae</taxon>
        <taxon>Entamoeba</taxon>
    </lineage>
</organism>
<dbReference type="GO" id="GO:0003690">
    <property type="term" value="F:double-stranded DNA binding"/>
    <property type="evidence" value="ECO:0007669"/>
    <property type="project" value="TreeGrafter"/>
</dbReference>
<evidence type="ECO:0000313" key="11">
    <source>
        <dbReference type="EMBL" id="GAT94207.1"/>
    </source>
</evidence>
<evidence type="ECO:0000259" key="9">
    <source>
        <dbReference type="Pfam" id="PF07106"/>
    </source>
</evidence>
<evidence type="ECO:0000256" key="5">
    <source>
        <dbReference type="ARBA" id="ARBA00023172"/>
    </source>
</evidence>
<feature type="domain" description="Leucine zipper with capping helix" evidence="10">
    <location>
        <begin position="154"/>
        <end position="209"/>
    </location>
</feature>
<dbReference type="GO" id="GO:0120231">
    <property type="term" value="C:DNA recombinase auxiliary factor complex"/>
    <property type="evidence" value="ECO:0007669"/>
    <property type="project" value="TreeGrafter"/>
</dbReference>
<dbReference type="SMR" id="A0A5K1UPJ8"/>
<dbReference type="PANTHER" id="PTHR15938:SF0">
    <property type="entry name" value="HOMOLOGOUS-PAIRING PROTEIN 2 HOMOLOG"/>
    <property type="match status" value="1"/>
</dbReference>
<dbReference type="PANTHER" id="PTHR15938">
    <property type="entry name" value="TBP-1 INTERACTING PROTEIN"/>
    <property type="match status" value="1"/>
</dbReference>
<evidence type="ECO:0000256" key="8">
    <source>
        <dbReference type="SAM" id="Coils"/>
    </source>
</evidence>
<keyword evidence="4 8" id="KW-0175">Coiled coil</keyword>
<keyword evidence="6" id="KW-0539">Nucleus</keyword>
<keyword evidence="7" id="KW-0469">Meiosis</keyword>
<evidence type="ECO:0000256" key="7">
    <source>
        <dbReference type="ARBA" id="ARBA00023254"/>
    </source>
</evidence>
<name>A0A5K1UPJ8_ENTHI</name>
<dbReference type="Pfam" id="PF18517">
    <property type="entry name" value="LZ3wCH"/>
    <property type="match status" value="1"/>
</dbReference>
<keyword evidence="5" id="KW-0233">DNA recombination</keyword>
<evidence type="ECO:0000256" key="6">
    <source>
        <dbReference type="ARBA" id="ARBA00023242"/>
    </source>
</evidence>
<evidence type="ECO:0000256" key="1">
    <source>
        <dbReference type="ARBA" id="ARBA00004123"/>
    </source>
</evidence>
<protein>
    <recommendedName>
        <fullName evidence="3">Homologous-pairing protein 2 homolog</fullName>
    </recommendedName>
</protein>
<proteinExistence type="inferred from homology"/>
<dbReference type="Pfam" id="PF07106">
    <property type="entry name" value="WHD_TBPIP"/>
    <property type="match status" value="1"/>
</dbReference>
<gene>
    <name evidence="11" type="ORF">CL6EHI_000750</name>
</gene>
<sequence>MSKRKDGKKEVDGEKVVLEYMQKQNRPYNAKIVSENLHGDVKLAEVTRILEELSQKGDLIEKINGKQKIYWYNQSKLTDITPEVIRELENKRQELKVTLSTTKEELMVEEKTNKILSSQLSNEELEKQLKQLSEEVSKLEEKYKKFKDQKITIDPKEKAKLLKDNEFFVKEWKKRKRICKDASELLTESSGMKISKLYETLGIETDEQNGFTLDKLIDYQPKRSLEPSRGKSKK</sequence>
<comment type="caution">
    <text evidence="11">The sequence shown here is derived from an EMBL/GenBank/DDBJ whole genome shotgun (WGS) entry which is preliminary data.</text>
</comment>
<dbReference type="VEuPathDB" id="AmoebaDB:EHI_000750"/>
<dbReference type="VEuPathDB" id="AmoebaDB:EHI7A_053090"/>
<dbReference type="Gene3D" id="1.10.10.10">
    <property type="entry name" value="Winged helix-like DNA-binding domain superfamily/Winged helix DNA-binding domain"/>
    <property type="match status" value="1"/>
</dbReference>
<dbReference type="InterPro" id="IPR040661">
    <property type="entry name" value="LZ3wCH"/>
</dbReference>
<dbReference type="AlphaFoldDB" id="A0A5K1UPJ8"/>
<accession>A0A5K1UPJ8</accession>
<dbReference type="GO" id="GO:0000709">
    <property type="term" value="P:meiotic joint molecule formation"/>
    <property type="evidence" value="ECO:0007669"/>
    <property type="project" value="TreeGrafter"/>
</dbReference>
<comment type="subcellular location">
    <subcellularLocation>
        <location evidence="1">Nucleus</location>
    </subcellularLocation>
</comment>
<feature type="domain" description="Homologous-pairing protein 2 winged helix" evidence="9">
    <location>
        <begin position="13"/>
        <end position="73"/>
    </location>
</feature>
<dbReference type="EMBL" id="BDEQ01000001">
    <property type="protein sequence ID" value="GAT94207.1"/>
    <property type="molecule type" value="Genomic_DNA"/>
</dbReference>
<comment type="similarity">
    <text evidence="2">Belongs to the HOP2 family.</text>
</comment>
<evidence type="ECO:0000313" key="12">
    <source>
        <dbReference type="Proteomes" id="UP000078387"/>
    </source>
</evidence>
<dbReference type="VEuPathDB" id="AmoebaDB:EHI5A_039240"/>
<reference evidence="11 12" key="1">
    <citation type="submission" date="2016-05" db="EMBL/GenBank/DDBJ databases">
        <title>First whole genome sequencing of Entamoeba histolytica HM1:IMSS-clone-6.</title>
        <authorList>
            <person name="Mukherjee Avik.K."/>
            <person name="Izumyama S."/>
            <person name="Nakada-Tsukui K."/>
            <person name="Nozaki T."/>
        </authorList>
    </citation>
    <scope>NUCLEOTIDE SEQUENCE [LARGE SCALE GENOMIC DNA]</scope>
    <source>
        <strain evidence="11 12">HM1:IMSS clone 6</strain>
    </source>
</reference>
<dbReference type="GO" id="GO:0000794">
    <property type="term" value="C:condensed nuclear chromosome"/>
    <property type="evidence" value="ECO:0007669"/>
    <property type="project" value="TreeGrafter"/>
</dbReference>
<evidence type="ECO:0000256" key="3">
    <source>
        <dbReference type="ARBA" id="ARBA00016093"/>
    </source>
</evidence>
<dbReference type="GO" id="GO:0010774">
    <property type="term" value="P:meiotic strand invasion involved in reciprocal meiotic recombination"/>
    <property type="evidence" value="ECO:0007669"/>
    <property type="project" value="TreeGrafter"/>
</dbReference>